<evidence type="ECO:0000313" key="2">
    <source>
        <dbReference type="EMBL" id="MEB3428776.1"/>
    </source>
</evidence>
<reference evidence="2 3" key="1">
    <citation type="submission" date="2024-01" db="EMBL/GenBank/DDBJ databases">
        <title>Complete genome sequence of Citroniella saccharovorans strain M6.X9, isolated from human fecal sample.</title>
        <authorList>
            <person name="Cheng G."/>
            <person name="Westerholm M."/>
            <person name="Schnurer A."/>
        </authorList>
    </citation>
    <scope>NUCLEOTIDE SEQUENCE [LARGE SCALE GENOMIC DNA]</scope>
    <source>
        <strain evidence="2 3">DSM 29873</strain>
    </source>
</reference>
<feature type="transmembrane region" description="Helical" evidence="1">
    <location>
        <begin position="46"/>
        <end position="69"/>
    </location>
</feature>
<keyword evidence="1" id="KW-1133">Transmembrane helix</keyword>
<comment type="caution">
    <text evidence="2">The sequence shown here is derived from an EMBL/GenBank/DDBJ whole genome shotgun (WGS) entry which is preliminary data.</text>
</comment>
<keyword evidence="3" id="KW-1185">Reference proteome</keyword>
<sequence>MKKLNFLRAVLVMILLTVIYVAIFIMPEIAEGLALKYRDFSSYKNFFLIIVYISLVPVGLIIYSTFKLLNIIEKERKFDRKAIREFDIIKYSSAIGAFLYLVTLLLVIIKRVPISAAMISLLIAELGFLALAMISSIIKKLYTLAVELKEESDFII</sequence>
<name>A0AAW9MS25_9FIRM</name>
<evidence type="ECO:0000256" key="1">
    <source>
        <dbReference type="SAM" id="Phobius"/>
    </source>
</evidence>
<dbReference type="InterPro" id="IPR021354">
    <property type="entry name" value="DUF2975"/>
</dbReference>
<proteinExistence type="predicted"/>
<gene>
    <name evidence="2" type="ORF">VLK81_01850</name>
</gene>
<feature type="transmembrane region" description="Helical" evidence="1">
    <location>
        <begin position="115"/>
        <end position="134"/>
    </location>
</feature>
<dbReference type="RefSeq" id="WP_324618807.1">
    <property type="nucleotide sequence ID" value="NZ_JAYKOT010000001.1"/>
</dbReference>
<keyword evidence="1" id="KW-0472">Membrane</keyword>
<evidence type="ECO:0000313" key="3">
    <source>
        <dbReference type="Proteomes" id="UP001357733"/>
    </source>
</evidence>
<protein>
    <submittedName>
        <fullName evidence="2">DUF2975 domain-containing protein</fullName>
    </submittedName>
</protein>
<dbReference type="Pfam" id="PF11188">
    <property type="entry name" value="DUF2975"/>
    <property type="match status" value="1"/>
</dbReference>
<dbReference type="EMBL" id="JAYKOT010000001">
    <property type="protein sequence ID" value="MEB3428776.1"/>
    <property type="molecule type" value="Genomic_DNA"/>
</dbReference>
<dbReference type="AlphaFoldDB" id="A0AAW9MS25"/>
<keyword evidence="1" id="KW-0812">Transmembrane</keyword>
<organism evidence="2 3">
    <name type="scientific">Citroniella saccharovorans</name>
    <dbReference type="NCBI Taxonomy" id="2053367"/>
    <lineage>
        <taxon>Bacteria</taxon>
        <taxon>Bacillati</taxon>
        <taxon>Bacillota</taxon>
        <taxon>Tissierellia</taxon>
        <taxon>Tissierellales</taxon>
        <taxon>Peptoniphilaceae</taxon>
        <taxon>Citroniella</taxon>
    </lineage>
</organism>
<dbReference type="Proteomes" id="UP001357733">
    <property type="component" value="Unassembled WGS sequence"/>
</dbReference>
<feature type="transmembrane region" description="Helical" evidence="1">
    <location>
        <begin position="89"/>
        <end position="109"/>
    </location>
</feature>
<accession>A0AAW9MS25</accession>
<feature type="transmembrane region" description="Helical" evidence="1">
    <location>
        <begin position="7"/>
        <end position="26"/>
    </location>
</feature>